<accession>A0A327M7D0</accession>
<proteinExistence type="predicted"/>
<protein>
    <submittedName>
        <fullName evidence="1">EthD family reductase</fullName>
    </submittedName>
</protein>
<keyword evidence="2" id="KW-1185">Reference proteome</keyword>
<dbReference type="InterPro" id="IPR009799">
    <property type="entry name" value="EthD_dom"/>
</dbReference>
<comment type="caution">
    <text evidence="1">The sequence shown here is derived from an EMBL/GenBank/DDBJ whole genome shotgun (WGS) entry which is preliminary data.</text>
</comment>
<dbReference type="NCBIfam" id="TIGR02118">
    <property type="entry name" value="EthD family reductase"/>
    <property type="match status" value="1"/>
</dbReference>
<dbReference type="SUPFAM" id="SSF54909">
    <property type="entry name" value="Dimeric alpha+beta barrel"/>
    <property type="match status" value="1"/>
</dbReference>
<dbReference type="OrthoDB" id="5343971at2"/>
<dbReference type="Proteomes" id="UP000249065">
    <property type="component" value="Unassembled WGS sequence"/>
</dbReference>
<evidence type="ECO:0000313" key="1">
    <source>
        <dbReference type="EMBL" id="RAI58256.1"/>
    </source>
</evidence>
<reference evidence="2" key="1">
    <citation type="submission" date="2018-06" db="EMBL/GenBank/DDBJ databases">
        <authorList>
            <person name="Khan S.A."/>
        </authorList>
    </citation>
    <scope>NUCLEOTIDE SEQUENCE [LARGE SCALE GENOMIC DNA]</scope>
    <source>
        <strain evidence="2">DB-1506</strain>
    </source>
</reference>
<sequence length="102" mass="11258">MITVSVLYPNESGTKFDETYYLQKHMPLVRERWSGLGLKDSRVMRGTPGPEGAAPYRVITLLSFGSVAEFQKAAEAHGPELFGDIPNFTDCKPVVQVNEVIG</sequence>
<name>A0A327M7D0_9PROT</name>
<dbReference type="EMBL" id="QLIX01000010">
    <property type="protein sequence ID" value="RAI58256.1"/>
    <property type="molecule type" value="Genomic_DNA"/>
</dbReference>
<gene>
    <name evidence="1" type="ORF">DOO78_14665</name>
</gene>
<dbReference type="InterPro" id="IPR011008">
    <property type="entry name" value="Dimeric_a/b-barrel"/>
</dbReference>
<dbReference type="RefSeq" id="WP_111470597.1">
    <property type="nucleotide sequence ID" value="NZ_QLIX01000010.1"/>
</dbReference>
<dbReference type="GO" id="GO:0016491">
    <property type="term" value="F:oxidoreductase activity"/>
    <property type="evidence" value="ECO:0007669"/>
    <property type="project" value="InterPro"/>
</dbReference>
<dbReference type="AlphaFoldDB" id="A0A327M7D0"/>
<dbReference type="PANTHER" id="PTHR40260:SF2">
    <property type="entry name" value="BLR8190 PROTEIN"/>
    <property type="match status" value="1"/>
</dbReference>
<dbReference type="PANTHER" id="PTHR40260">
    <property type="entry name" value="BLR8190 PROTEIN"/>
    <property type="match status" value="1"/>
</dbReference>
<organism evidence="1 2">
    <name type="scientific">Roseicella frigidaeris</name>
    <dbReference type="NCBI Taxonomy" id="2230885"/>
    <lineage>
        <taxon>Bacteria</taxon>
        <taxon>Pseudomonadati</taxon>
        <taxon>Pseudomonadota</taxon>
        <taxon>Alphaproteobacteria</taxon>
        <taxon>Acetobacterales</taxon>
        <taxon>Roseomonadaceae</taxon>
        <taxon>Roseicella</taxon>
    </lineage>
</organism>
<dbReference type="Gene3D" id="3.30.70.100">
    <property type="match status" value="1"/>
</dbReference>
<evidence type="ECO:0000313" key="2">
    <source>
        <dbReference type="Proteomes" id="UP000249065"/>
    </source>
</evidence>